<protein>
    <submittedName>
        <fullName evidence="4">Uncharacterized protein LOC108558015 isoform X1</fullName>
    </submittedName>
</protein>
<dbReference type="Proteomes" id="UP000695000">
    <property type="component" value="Unplaced"/>
</dbReference>
<evidence type="ECO:0000313" key="4">
    <source>
        <dbReference type="RefSeq" id="XP_017770287.1"/>
    </source>
</evidence>
<dbReference type="SUPFAM" id="SSF81301">
    <property type="entry name" value="Nucleotidyltransferase"/>
    <property type="match status" value="1"/>
</dbReference>
<sequence length="1110" mass="129514">MNSNNVLYNQALSTYHQYFALSDVGDQMRHHLFEPLSSNGVTCLLCQNPVVFKEIKNHNCPQEAAESTSSEDSQIADVAELLKMNAMIMDYSPKQKLCLCCETILNNEKNVVEHVMSKKHKNAAVCKKDIVQVYLDFWGSEKRKEQKYYLPYDLNKFRCMECRHSVNLSAIVPHAAECIPTLSEAEPTMYKDSVKNALYPTSKTFKECVFQKRNKLLFCLYCCATLQGSTEDHCKVPSHLKNINNSNKIKMVEAYHNYWKHKSEEMQLSQICFSPSNSRTVECNWCERFFTFQELKGHNCLNLKIGDFKLLTGQLSYCSEVMETVYPHDNFEVQVSNKKYLCLFCNVDATGTLDWHLAGKSHRKKIRNKERVQAVVRYHRFWMSKGNELQMNQLKYRPFNHQCMECVQCNLVHGWDVLMKHKCDVPSQTVKKMRYGADIMRTVYHHMTMCDAMDTFVVQRIDANLYNCLHCRMTFSESVSEHCKSVRHKAKAKLNLWMSALNAYHSYWLNSKTPMDQIYYTTHSHVNMRCLRCEDVVFFNDVLPHECSPTQSAKTQNKTVYCYEVLFSIYSHLESERMEDLFIQKIDDKTYHCLHCAIQIRRNWDKHAKTHAHSGRIDSNDEFISKSVSRYHKFWVSGSSPAVQLMQTKYFPYDMENGTCVWCDSILPYNETMIKHKCVESSDSSGSNSSDDEDEEDAEVLTMLERKDEVLLQRYKGPSKLHNLVRSVLYPHNLCQLVSNSHLKLHFPIFHNRIMKIRCLLCTKDIDKTEKDVINHLKNYHGQFTSRLFTQAIHVIAYHKHFEKQPIDKHYLQSYFMPAGTRTANCLRLHNVEYSKLEHHYVKCAKRSDKTLEGSMKKFTNPNLIQGAGKVFHEMVIVPKGRFPVRLQYQSEFFRMEAEPSKKVYCKYCEIDLESFSDALLHLAEEKHSVLLKSKEKYMYVCDMCCYKTHREIDWQKHFSSTGHQNMYKSIGEIRQTTLHEFECKICAYVLYGDELSVFDHKEGLAALKPNKKIKNREQSDKKLRKIFGNEESTELFLEERQVECELVGSPAVQLCLQDIKEQLKTKYPHCKVFPFGSRAIEIGDSNSDLDVFADLKSNYFGGAQVNSRA</sequence>
<feature type="domain" description="C2H2-type" evidence="1">
    <location>
        <begin position="940"/>
        <end position="964"/>
    </location>
</feature>
<feature type="domain" description="C2H2-type" evidence="1">
    <location>
        <begin position="904"/>
        <end position="928"/>
    </location>
</feature>
<dbReference type="SMART" id="SM00355">
    <property type="entry name" value="ZnF_C2H2"/>
    <property type="match status" value="4"/>
</dbReference>
<dbReference type="InterPro" id="IPR013087">
    <property type="entry name" value="Znf_C2H2_type"/>
</dbReference>
<dbReference type="InterPro" id="IPR003604">
    <property type="entry name" value="Matrin/U1-like-C_Znf_C2H2"/>
</dbReference>
<feature type="domain" description="U1-type" evidence="2">
    <location>
        <begin position="337"/>
        <end position="369"/>
    </location>
</feature>
<feature type="domain" description="U1-type" evidence="2">
    <location>
        <begin position="463"/>
        <end position="495"/>
    </location>
</feature>
<feature type="domain" description="U1-type" evidence="2">
    <location>
        <begin position="93"/>
        <end position="127"/>
    </location>
</feature>
<proteinExistence type="predicted"/>
<evidence type="ECO:0000313" key="3">
    <source>
        <dbReference type="Proteomes" id="UP000695000"/>
    </source>
</evidence>
<feature type="domain" description="C2H2-type" evidence="1">
    <location>
        <begin position="96"/>
        <end position="120"/>
    </location>
</feature>
<organism evidence="3 4">
    <name type="scientific">Nicrophorus vespilloides</name>
    <name type="common">Boreal carrion beetle</name>
    <dbReference type="NCBI Taxonomy" id="110193"/>
    <lineage>
        <taxon>Eukaryota</taxon>
        <taxon>Metazoa</taxon>
        <taxon>Ecdysozoa</taxon>
        <taxon>Arthropoda</taxon>
        <taxon>Hexapoda</taxon>
        <taxon>Insecta</taxon>
        <taxon>Pterygota</taxon>
        <taxon>Neoptera</taxon>
        <taxon>Endopterygota</taxon>
        <taxon>Coleoptera</taxon>
        <taxon>Polyphaga</taxon>
        <taxon>Staphyliniformia</taxon>
        <taxon>Silphidae</taxon>
        <taxon>Nicrophorinae</taxon>
        <taxon>Nicrophorus</taxon>
    </lineage>
</organism>
<accession>A0ABM1M6T7</accession>
<evidence type="ECO:0000259" key="1">
    <source>
        <dbReference type="SMART" id="SM00355"/>
    </source>
</evidence>
<dbReference type="SMART" id="SM00451">
    <property type="entry name" value="ZnF_U1"/>
    <property type="match status" value="6"/>
</dbReference>
<feature type="domain" description="U1-type" evidence="2">
    <location>
        <begin position="937"/>
        <end position="971"/>
    </location>
</feature>
<feature type="domain" description="U1-type" evidence="2">
    <location>
        <begin position="901"/>
        <end position="935"/>
    </location>
</feature>
<keyword evidence="3" id="KW-1185">Reference proteome</keyword>
<feature type="domain" description="C2H2-type" evidence="1">
    <location>
        <begin position="757"/>
        <end position="781"/>
    </location>
</feature>
<dbReference type="Gene3D" id="3.30.460.10">
    <property type="entry name" value="Beta Polymerase, domain 2"/>
    <property type="match status" value="1"/>
</dbReference>
<evidence type="ECO:0000259" key="2">
    <source>
        <dbReference type="SMART" id="SM00451"/>
    </source>
</evidence>
<dbReference type="GeneID" id="108558015"/>
<reference evidence="4" key="1">
    <citation type="submission" date="2025-08" db="UniProtKB">
        <authorList>
            <consortium name="RefSeq"/>
        </authorList>
    </citation>
    <scope>IDENTIFICATION</scope>
    <source>
        <tissue evidence="4">Whole Larva</tissue>
    </source>
</reference>
<feature type="domain" description="U1-type" evidence="2">
    <location>
        <begin position="214"/>
        <end position="246"/>
    </location>
</feature>
<gene>
    <name evidence="4" type="primary">LOC108558015</name>
</gene>
<dbReference type="InterPro" id="IPR043519">
    <property type="entry name" value="NT_sf"/>
</dbReference>
<dbReference type="RefSeq" id="XP_017770287.1">
    <property type="nucleotide sequence ID" value="XM_017914798.1"/>
</dbReference>
<name>A0ABM1M6T7_NICVS</name>